<name>A0ACB9M3N0_BAUVA</name>
<evidence type="ECO:0000313" key="1">
    <source>
        <dbReference type="EMBL" id="KAI4317994.1"/>
    </source>
</evidence>
<accession>A0ACB9M3N0</accession>
<dbReference type="EMBL" id="CM039435">
    <property type="protein sequence ID" value="KAI4317994.1"/>
    <property type="molecule type" value="Genomic_DNA"/>
</dbReference>
<evidence type="ECO:0000313" key="2">
    <source>
        <dbReference type="Proteomes" id="UP000828941"/>
    </source>
</evidence>
<dbReference type="Proteomes" id="UP000828941">
    <property type="component" value="Chromosome 10"/>
</dbReference>
<reference evidence="1 2" key="1">
    <citation type="journal article" date="2022" name="DNA Res.">
        <title>Chromosomal-level genome assembly of the orchid tree Bauhinia variegata (Leguminosae; Cercidoideae) supports the allotetraploid origin hypothesis of Bauhinia.</title>
        <authorList>
            <person name="Zhong Y."/>
            <person name="Chen Y."/>
            <person name="Zheng D."/>
            <person name="Pang J."/>
            <person name="Liu Y."/>
            <person name="Luo S."/>
            <person name="Meng S."/>
            <person name="Qian L."/>
            <person name="Wei D."/>
            <person name="Dai S."/>
            <person name="Zhou R."/>
        </authorList>
    </citation>
    <scope>NUCLEOTIDE SEQUENCE [LARGE SCALE GENOMIC DNA]</scope>
    <source>
        <strain evidence="1">BV-YZ2020</strain>
    </source>
</reference>
<proteinExistence type="predicted"/>
<gene>
    <name evidence="1" type="ORF">L6164_025810</name>
</gene>
<sequence>MHDLKEIVHQESNKNSGRQSQLWDPEKIYDIFQNNKVTDAVEGIISNMSQMKSDVYLNPDTFTKMINLRILIFICSVKAKRHYNVFFFTALCFLPDSVRYLGWPE</sequence>
<comment type="caution">
    <text evidence="1">The sequence shown here is derived from an EMBL/GenBank/DDBJ whole genome shotgun (WGS) entry which is preliminary data.</text>
</comment>
<organism evidence="1 2">
    <name type="scientific">Bauhinia variegata</name>
    <name type="common">Purple orchid tree</name>
    <name type="synonym">Phanera variegata</name>
    <dbReference type="NCBI Taxonomy" id="167791"/>
    <lineage>
        <taxon>Eukaryota</taxon>
        <taxon>Viridiplantae</taxon>
        <taxon>Streptophyta</taxon>
        <taxon>Embryophyta</taxon>
        <taxon>Tracheophyta</taxon>
        <taxon>Spermatophyta</taxon>
        <taxon>Magnoliopsida</taxon>
        <taxon>eudicotyledons</taxon>
        <taxon>Gunneridae</taxon>
        <taxon>Pentapetalae</taxon>
        <taxon>rosids</taxon>
        <taxon>fabids</taxon>
        <taxon>Fabales</taxon>
        <taxon>Fabaceae</taxon>
        <taxon>Cercidoideae</taxon>
        <taxon>Cercideae</taxon>
        <taxon>Bauhiniinae</taxon>
        <taxon>Bauhinia</taxon>
    </lineage>
</organism>
<keyword evidence="2" id="KW-1185">Reference proteome</keyword>
<protein>
    <submittedName>
        <fullName evidence="1">Uncharacterized protein</fullName>
    </submittedName>
</protein>